<evidence type="ECO:0000256" key="1">
    <source>
        <dbReference type="ARBA" id="ARBA00004417"/>
    </source>
</evidence>
<dbReference type="CDD" id="cd03257">
    <property type="entry name" value="ABC_NikE_OppD_transporters"/>
    <property type="match status" value="2"/>
</dbReference>
<dbReference type="SMART" id="SM00382">
    <property type="entry name" value="AAA"/>
    <property type="match status" value="2"/>
</dbReference>
<evidence type="ECO:0000313" key="8">
    <source>
        <dbReference type="Proteomes" id="UP000026249"/>
    </source>
</evidence>
<dbReference type="NCBIfam" id="NF008453">
    <property type="entry name" value="PRK11308.1"/>
    <property type="match status" value="2"/>
</dbReference>
<evidence type="ECO:0000256" key="2">
    <source>
        <dbReference type="ARBA" id="ARBA00005417"/>
    </source>
</evidence>
<dbReference type="PANTHER" id="PTHR43776">
    <property type="entry name" value="TRANSPORT ATP-BINDING PROTEIN"/>
    <property type="match status" value="1"/>
</dbReference>
<dbReference type="Gene3D" id="3.40.50.300">
    <property type="entry name" value="P-loop containing nucleotide triphosphate hydrolases"/>
    <property type="match status" value="2"/>
</dbReference>
<dbReference type="STRING" id="1454373.ACMU_00945"/>
<comment type="subcellular location">
    <subcellularLocation>
        <location evidence="1">Cell inner membrane</location>
        <topology evidence="1">Peripheral membrane protein</topology>
    </subcellularLocation>
</comment>
<keyword evidence="3" id="KW-0813">Transport</keyword>
<feature type="domain" description="ABC transporter" evidence="6">
    <location>
        <begin position="301"/>
        <end position="554"/>
    </location>
</feature>
<name>A0A037ZN66_9RHOB</name>
<dbReference type="Pfam" id="PF08352">
    <property type="entry name" value="oligo_HPY"/>
    <property type="match status" value="2"/>
</dbReference>
<dbReference type="PANTHER" id="PTHR43776:SF7">
    <property type="entry name" value="D,D-DIPEPTIDE TRANSPORT ATP-BINDING PROTEIN DDPF-RELATED"/>
    <property type="match status" value="1"/>
</dbReference>
<keyword evidence="8" id="KW-1185">Reference proteome</keyword>
<dbReference type="AlphaFoldDB" id="A0A037ZN66"/>
<dbReference type="FunFam" id="3.40.50.300:FF:000016">
    <property type="entry name" value="Oligopeptide ABC transporter ATP-binding component"/>
    <property type="match status" value="2"/>
</dbReference>
<feature type="domain" description="ABC transporter" evidence="6">
    <location>
        <begin position="8"/>
        <end position="263"/>
    </location>
</feature>
<evidence type="ECO:0000256" key="5">
    <source>
        <dbReference type="ARBA" id="ARBA00022840"/>
    </source>
</evidence>
<dbReference type="PROSITE" id="PS00211">
    <property type="entry name" value="ABC_TRANSPORTER_1"/>
    <property type="match status" value="2"/>
</dbReference>
<proteinExistence type="inferred from homology"/>
<dbReference type="InterPro" id="IPR050319">
    <property type="entry name" value="ABC_transp_ATP-bind"/>
</dbReference>
<keyword evidence="4" id="KW-0547">Nucleotide-binding</keyword>
<accession>A0A037ZN66</accession>
<dbReference type="EMBL" id="JFKE01000001">
    <property type="protein sequence ID" value="KAJ57090.1"/>
    <property type="molecule type" value="Genomic_DNA"/>
</dbReference>
<dbReference type="SUPFAM" id="SSF52540">
    <property type="entry name" value="P-loop containing nucleoside triphosphate hydrolases"/>
    <property type="match status" value="2"/>
</dbReference>
<dbReference type="NCBIfam" id="NF007739">
    <property type="entry name" value="PRK10419.1"/>
    <property type="match status" value="2"/>
</dbReference>
<dbReference type="Proteomes" id="UP000026249">
    <property type="component" value="Unassembled WGS sequence"/>
</dbReference>
<evidence type="ECO:0000256" key="3">
    <source>
        <dbReference type="ARBA" id="ARBA00022448"/>
    </source>
</evidence>
<sequence length="580" mass="63307">MKNDENLLEIEDLKVHFDLRQGRLHAVKGVNLSIKPGEVLGVVGESGSGKSLTARAILNLMPRSAQTSGSVRFRGRGGEVSILDQGRESKTMRELRGGQIGMIFQEPMTALSPVHSIGQQVMRTLTLHTDLRKAALTDRAAELMDLVGLPDPRGMLDKYPHQLSGGMRQRAMIAMALSCNPSLLLADEPTTALDVTTEAQILDLIRDLQERFNMGVLFITHNFGVVAELADRMLVMNHGDVVETGGVDDIFYAPKDPYTQRLLSLIPRLPETSMADNRDDTTPAQAAAPVEAPVSDPVLTVKGLKMHFPTAKDWRGRTTQVLKAVDDVSFTIGRGETFGLVGESGSGKSTVARSVLRAYEPTGGSVQFRAPDGATHELTTMTGDTLRGMRRHMQMVFQDPYSSLNPRMTVEQLIGEPMVNQGETNSNQIRDRAAELLVQVGLQPDMLSRYPHAFSGGQRQRVGIARALVTNPSFVVLDESVSALDVSIAAQTINLLKELQENLGLTYLFITHDLSMVANFADRIGVMQKGKLVETGDTGAFFANPQDPYSQRLLNAVPIPDPRRARALRERRAALAGNAA</sequence>
<dbReference type="GO" id="GO:0055085">
    <property type="term" value="P:transmembrane transport"/>
    <property type="evidence" value="ECO:0007669"/>
    <property type="project" value="UniProtKB-ARBA"/>
</dbReference>
<comment type="similarity">
    <text evidence="2">Belongs to the ABC transporter superfamily.</text>
</comment>
<dbReference type="GO" id="GO:0005524">
    <property type="term" value="F:ATP binding"/>
    <property type="evidence" value="ECO:0007669"/>
    <property type="project" value="UniProtKB-KW"/>
</dbReference>
<protein>
    <recommendedName>
        <fullName evidence="6">ABC transporter domain-containing protein</fullName>
    </recommendedName>
</protein>
<dbReference type="InterPro" id="IPR003439">
    <property type="entry name" value="ABC_transporter-like_ATP-bd"/>
</dbReference>
<organism evidence="7 8">
    <name type="scientific">Actibacterium mucosum KCTC 23349</name>
    <dbReference type="NCBI Taxonomy" id="1454373"/>
    <lineage>
        <taxon>Bacteria</taxon>
        <taxon>Pseudomonadati</taxon>
        <taxon>Pseudomonadota</taxon>
        <taxon>Alphaproteobacteria</taxon>
        <taxon>Rhodobacterales</taxon>
        <taxon>Roseobacteraceae</taxon>
        <taxon>Actibacterium</taxon>
    </lineage>
</organism>
<dbReference type="InterPro" id="IPR017871">
    <property type="entry name" value="ABC_transporter-like_CS"/>
</dbReference>
<evidence type="ECO:0000256" key="4">
    <source>
        <dbReference type="ARBA" id="ARBA00022741"/>
    </source>
</evidence>
<dbReference type="InterPro" id="IPR013563">
    <property type="entry name" value="Oligopep_ABC_C"/>
</dbReference>
<keyword evidence="5" id="KW-0067">ATP-binding</keyword>
<dbReference type="InterPro" id="IPR003593">
    <property type="entry name" value="AAA+_ATPase"/>
</dbReference>
<evidence type="ECO:0000313" key="7">
    <source>
        <dbReference type="EMBL" id="KAJ57090.1"/>
    </source>
</evidence>
<dbReference type="PROSITE" id="PS50893">
    <property type="entry name" value="ABC_TRANSPORTER_2"/>
    <property type="match status" value="2"/>
</dbReference>
<dbReference type="RefSeq" id="WP_035256008.1">
    <property type="nucleotide sequence ID" value="NZ_JFKE01000001.1"/>
</dbReference>
<dbReference type="GO" id="GO:0005886">
    <property type="term" value="C:plasma membrane"/>
    <property type="evidence" value="ECO:0007669"/>
    <property type="project" value="UniProtKB-SubCell"/>
</dbReference>
<dbReference type="InterPro" id="IPR027417">
    <property type="entry name" value="P-loop_NTPase"/>
</dbReference>
<gene>
    <name evidence="7" type="ORF">ACMU_00945</name>
</gene>
<comment type="caution">
    <text evidence="7">The sequence shown here is derived from an EMBL/GenBank/DDBJ whole genome shotgun (WGS) entry which is preliminary data.</text>
</comment>
<reference evidence="7 8" key="1">
    <citation type="submission" date="2014-03" db="EMBL/GenBank/DDBJ databases">
        <title>Draft Genome Sequence of Actibacterium mucosum KCTC 23349, a Marine Alphaproteobacterium with Complex Ionic Requirements Isolated from Mediterranean Seawater at Malvarrosa Beach, Valencia, Spain.</title>
        <authorList>
            <person name="Arahal D.R."/>
            <person name="Shao Z."/>
            <person name="Lai Q."/>
            <person name="Pujalte M.J."/>
        </authorList>
    </citation>
    <scope>NUCLEOTIDE SEQUENCE [LARGE SCALE GENOMIC DNA]</scope>
    <source>
        <strain evidence="7 8">KCTC 23349</strain>
    </source>
</reference>
<dbReference type="GO" id="GO:0016887">
    <property type="term" value="F:ATP hydrolysis activity"/>
    <property type="evidence" value="ECO:0007669"/>
    <property type="project" value="InterPro"/>
</dbReference>
<evidence type="ECO:0000259" key="6">
    <source>
        <dbReference type="PROSITE" id="PS50893"/>
    </source>
</evidence>
<dbReference type="GO" id="GO:0015833">
    <property type="term" value="P:peptide transport"/>
    <property type="evidence" value="ECO:0007669"/>
    <property type="project" value="InterPro"/>
</dbReference>
<dbReference type="Pfam" id="PF00005">
    <property type="entry name" value="ABC_tran"/>
    <property type="match status" value="2"/>
</dbReference>